<evidence type="ECO:0000313" key="2">
    <source>
        <dbReference type="EMBL" id="GAC44480.1"/>
    </source>
</evidence>
<sequence>GGSKTSEGGRSASKCGRQVLSDRPDRDEEQQLFVAG</sequence>
<protein>
    <submittedName>
        <fullName evidence="2">Uncharacterized protein</fullName>
    </submittedName>
</protein>
<proteinExistence type="predicted"/>
<dbReference type="Proteomes" id="UP000029453">
    <property type="component" value="Unassembled WGS sequence"/>
</dbReference>
<dbReference type="EMBL" id="BALG01000515">
    <property type="protein sequence ID" value="GAC44480.1"/>
    <property type="molecule type" value="Genomic_DNA"/>
</dbReference>
<evidence type="ECO:0000256" key="1">
    <source>
        <dbReference type="SAM" id="MobiDB-lite"/>
    </source>
</evidence>
<accession>M9LM94</accession>
<organism evidence="2 3">
    <name type="scientific">Paenibacillus popilliae ATCC 14706</name>
    <dbReference type="NCBI Taxonomy" id="1212764"/>
    <lineage>
        <taxon>Bacteria</taxon>
        <taxon>Bacillati</taxon>
        <taxon>Bacillota</taxon>
        <taxon>Bacilli</taxon>
        <taxon>Bacillales</taxon>
        <taxon>Paenibacillaceae</taxon>
        <taxon>Paenibacillus</taxon>
    </lineage>
</organism>
<dbReference type="AlphaFoldDB" id="M9LM94"/>
<name>M9LM94_PAEPP</name>
<keyword evidence="3" id="KW-1185">Reference proteome</keyword>
<gene>
    <name evidence="2" type="ORF">PPOP_3886</name>
</gene>
<comment type="caution">
    <text evidence="2">The sequence shown here is derived from an EMBL/GenBank/DDBJ whole genome shotgun (WGS) entry which is preliminary data.</text>
</comment>
<feature type="non-terminal residue" evidence="2">
    <location>
        <position position="1"/>
    </location>
</feature>
<feature type="region of interest" description="Disordered" evidence="1">
    <location>
        <begin position="1"/>
        <end position="36"/>
    </location>
</feature>
<evidence type="ECO:0000313" key="3">
    <source>
        <dbReference type="Proteomes" id="UP000029453"/>
    </source>
</evidence>
<reference evidence="2 3" key="1">
    <citation type="submission" date="2012-10" db="EMBL/GenBank/DDBJ databases">
        <title>Draft Genome Sequence of Paenibacillus popilliae ATCC 14706T.</title>
        <authorList>
            <person name="Iiyama K."/>
            <person name="Mori K."/>
            <person name="Mon H."/>
            <person name="Chieda Y."/>
            <person name="Lee J.M."/>
            <person name="Kusakabe T."/>
            <person name="Tashiro K."/>
            <person name="Asano S."/>
            <person name="Yasunaga-Aoki C."/>
            <person name="Shimizu S."/>
        </authorList>
    </citation>
    <scope>NUCLEOTIDE SEQUENCE [LARGE SCALE GENOMIC DNA]</scope>
    <source>
        <strain evidence="2 3">ATCC 14706</strain>
    </source>
</reference>